<dbReference type="Gene3D" id="1.10.10.10">
    <property type="entry name" value="Winged helix-like DNA-binding domain superfamily/Winged helix DNA-binding domain"/>
    <property type="match status" value="1"/>
</dbReference>
<dbReference type="PROSITE" id="PS00622">
    <property type="entry name" value="HTH_LUXR_1"/>
    <property type="match status" value="1"/>
</dbReference>
<dbReference type="CDD" id="cd06170">
    <property type="entry name" value="LuxR_C_like"/>
    <property type="match status" value="1"/>
</dbReference>
<dbReference type="GO" id="GO:0003677">
    <property type="term" value="F:DNA binding"/>
    <property type="evidence" value="ECO:0007669"/>
    <property type="project" value="UniProtKB-KW"/>
</dbReference>
<dbReference type="PRINTS" id="PR00038">
    <property type="entry name" value="HTHLUXR"/>
</dbReference>
<dbReference type="SMART" id="SM00421">
    <property type="entry name" value="HTH_LUXR"/>
    <property type="match status" value="1"/>
</dbReference>
<dbReference type="PANTHER" id="PTHR44688:SF16">
    <property type="entry name" value="DNA-BINDING TRANSCRIPTIONAL ACTIVATOR DEVR_DOSR"/>
    <property type="match status" value="1"/>
</dbReference>
<evidence type="ECO:0000313" key="5">
    <source>
        <dbReference type="EMBL" id="KZD07344.1"/>
    </source>
</evidence>
<dbReference type="InterPro" id="IPR036388">
    <property type="entry name" value="WH-like_DNA-bd_sf"/>
</dbReference>
<dbReference type="OrthoDB" id="7345476at2"/>
<dbReference type="EMBL" id="LPXN01000116">
    <property type="protein sequence ID" value="KZD07344.1"/>
    <property type="molecule type" value="Genomic_DNA"/>
</dbReference>
<feature type="domain" description="HTH luxR-type" evidence="4">
    <location>
        <begin position="172"/>
        <end position="237"/>
    </location>
</feature>
<keyword evidence="6" id="KW-1185">Reference proteome</keyword>
<protein>
    <submittedName>
        <fullName evidence="5">Transcriptional regulator</fullName>
    </submittedName>
</protein>
<dbReference type="PANTHER" id="PTHR44688">
    <property type="entry name" value="DNA-BINDING TRANSCRIPTIONAL ACTIVATOR DEVR_DOSR"/>
    <property type="match status" value="1"/>
</dbReference>
<evidence type="ECO:0000256" key="2">
    <source>
        <dbReference type="ARBA" id="ARBA00023125"/>
    </source>
</evidence>
<comment type="caution">
    <text evidence="5">The sequence shown here is derived from an EMBL/GenBank/DDBJ whole genome shotgun (WGS) entry which is preliminary data.</text>
</comment>
<dbReference type="InterPro" id="IPR005143">
    <property type="entry name" value="TF_LuxR_autoind-bd_dom"/>
</dbReference>
<evidence type="ECO:0000256" key="3">
    <source>
        <dbReference type="ARBA" id="ARBA00023163"/>
    </source>
</evidence>
<keyword evidence="1" id="KW-0805">Transcription regulation</keyword>
<sequence length="241" mass="26918">MHRIFQRFIDDIWESVDLQGLQDAMAEAAAALDLRCFAYLSMPHRRGADAHVISTYPAAWTGHYVESHYERVDPVIVRAARAPDPFEWGHGVDLNELTPPQQRFFDEAAGFGIRCGFTIPIHDGQGPVAAITFAADQRHPAFRRSIETHAPVLQLMAMYFHAHARRKLVADRVVDGAALSPREFECLQWAARGKSAWEIGSILGISRRTVAFHLDNARAKLDVRTVCQAVARLSASRPASH</sequence>
<dbReference type="Pfam" id="PF03472">
    <property type="entry name" value="Autoind_bind"/>
    <property type="match status" value="1"/>
</dbReference>
<dbReference type="STRING" id="580166.AUP43_02135"/>
<evidence type="ECO:0000256" key="1">
    <source>
        <dbReference type="ARBA" id="ARBA00023015"/>
    </source>
</evidence>
<dbReference type="InterPro" id="IPR000792">
    <property type="entry name" value="Tscrpt_reg_LuxR_C"/>
</dbReference>
<evidence type="ECO:0000313" key="6">
    <source>
        <dbReference type="Proteomes" id="UP000076400"/>
    </source>
</evidence>
<organism evidence="5 6">
    <name type="scientific">Oceanibaculum pacificum</name>
    <dbReference type="NCBI Taxonomy" id="580166"/>
    <lineage>
        <taxon>Bacteria</taxon>
        <taxon>Pseudomonadati</taxon>
        <taxon>Pseudomonadota</taxon>
        <taxon>Alphaproteobacteria</taxon>
        <taxon>Rhodospirillales</taxon>
        <taxon>Oceanibaculaceae</taxon>
        <taxon>Oceanibaculum</taxon>
    </lineage>
</organism>
<dbReference type="RefSeq" id="WP_067556867.1">
    <property type="nucleotide sequence ID" value="NZ_LPXN01000116.1"/>
</dbReference>
<dbReference type="AlphaFoldDB" id="A0A154W1B3"/>
<dbReference type="Proteomes" id="UP000076400">
    <property type="component" value="Unassembled WGS sequence"/>
</dbReference>
<dbReference type="SUPFAM" id="SSF46894">
    <property type="entry name" value="C-terminal effector domain of the bipartite response regulators"/>
    <property type="match status" value="1"/>
</dbReference>
<dbReference type="GO" id="GO:0006355">
    <property type="term" value="P:regulation of DNA-templated transcription"/>
    <property type="evidence" value="ECO:0007669"/>
    <property type="project" value="InterPro"/>
</dbReference>
<dbReference type="Gene3D" id="3.30.450.80">
    <property type="entry name" value="Transcription factor LuxR-like, autoinducer-binding domain"/>
    <property type="match status" value="1"/>
</dbReference>
<dbReference type="Pfam" id="PF00196">
    <property type="entry name" value="GerE"/>
    <property type="match status" value="1"/>
</dbReference>
<reference evidence="5 6" key="1">
    <citation type="submission" date="2015-12" db="EMBL/GenBank/DDBJ databases">
        <title>Genome sequence of Oceanibaculum pacificum MCCC 1A02656.</title>
        <authorList>
            <person name="Lu L."/>
            <person name="Lai Q."/>
            <person name="Shao Z."/>
            <person name="Qian P."/>
        </authorList>
    </citation>
    <scope>NUCLEOTIDE SEQUENCE [LARGE SCALE GENOMIC DNA]</scope>
    <source>
        <strain evidence="5 6">MCCC 1A02656</strain>
    </source>
</reference>
<dbReference type="InterPro" id="IPR016032">
    <property type="entry name" value="Sig_transdc_resp-reg_C-effctor"/>
</dbReference>
<proteinExistence type="predicted"/>
<dbReference type="InterPro" id="IPR036693">
    <property type="entry name" value="TF_LuxR_autoind-bd_dom_sf"/>
</dbReference>
<gene>
    <name evidence="5" type="ORF">AUP43_02135</name>
</gene>
<dbReference type="PROSITE" id="PS50043">
    <property type="entry name" value="HTH_LUXR_2"/>
    <property type="match status" value="1"/>
</dbReference>
<dbReference type="SUPFAM" id="SSF75516">
    <property type="entry name" value="Pheromone-binding domain of LuxR-like quorum-sensing transcription factors"/>
    <property type="match status" value="1"/>
</dbReference>
<evidence type="ECO:0000259" key="4">
    <source>
        <dbReference type="PROSITE" id="PS50043"/>
    </source>
</evidence>
<keyword evidence="3" id="KW-0804">Transcription</keyword>
<accession>A0A154W1B3</accession>
<keyword evidence="2" id="KW-0238">DNA-binding</keyword>
<name>A0A154W1B3_9PROT</name>